<dbReference type="InterPro" id="IPR009589">
    <property type="entry name" value="PH_YyaB-like"/>
</dbReference>
<feature type="transmembrane region" description="Helical" evidence="1">
    <location>
        <begin position="12"/>
        <end position="30"/>
    </location>
</feature>
<proteinExistence type="predicted"/>
<dbReference type="GO" id="GO:0030153">
    <property type="term" value="P:bacteriocin immunity"/>
    <property type="evidence" value="ECO:0007669"/>
    <property type="project" value="InterPro"/>
</dbReference>
<gene>
    <name evidence="3" type="ORF">GTC17254_00540</name>
</gene>
<evidence type="ECO:0000313" key="3">
    <source>
        <dbReference type="EMBL" id="BFO72457.1"/>
    </source>
</evidence>
<dbReference type="EMBL" id="AP035786">
    <property type="protein sequence ID" value="BFO72457.1"/>
    <property type="molecule type" value="Genomic_DNA"/>
</dbReference>
<keyword evidence="1" id="KW-0812">Transmembrane</keyword>
<dbReference type="AlphaFoldDB" id="A0AB33J2P4"/>
<evidence type="ECO:0000259" key="2">
    <source>
        <dbReference type="Pfam" id="PF06713"/>
    </source>
</evidence>
<dbReference type="Pfam" id="PF06713">
    <property type="entry name" value="bPH_4"/>
    <property type="match status" value="1"/>
</dbReference>
<evidence type="ECO:0000256" key="1">
    <source>
        <dbReference type="SAM" id="Phobius"/>
    </source>
</evidence>
<name>A0AB33J2P4_9BACT</name>
<sequence length="134" mass="15703">MRRVFHQRLTPVSVCSIIVFALLAFYFFWLKMPIPGFLTAIAIVLMTERLLHTVYIFDRQEADDVLLIQRGRFSRTITIRVSEVVRITKMTSAFGLSRYLLLEYGNGHLASLQPDNEESFRNELNKRLKQHDEI</sequence>
<feature type="domain" description="Uncharacterized protein YyaB-like PH" evidence="2">
    <location>
        <begin position="63"/>
        <end position="127"/>
    </location>
</feature>
<accession>A0AB33J2P4</accession>
<keyword evidence="1" id="KW-0472">Membrane</keyword>
<organism evidence="3">
    <name type="scientific">Prevotella sp. GTC17254</name>
    <dbReference type="NCBI Taxonomy" id="3236794"/>
    <lineage>
        <taxon>Bacteria</taxon>
        <taxon>Pseudomonadati</taxon>
        <taxon>Bacteroidota</taxon>
        <taxon>Bacteroidia</taxon>
        <taxon>Bacteroidales</taxon>
        <taxon>Prevotellaceae</taxon>
        <taxon>Prevotella</taxon>
    </lineage>
</organism>
<reference evidence="3" key="1">
    <citation type="submission" date="2024-07" db="EMBL/GenBank/DDBJ databases">
        <title>Complete genome sequence of Prevotella sp. YM-2024 GTC17254.</title>
        <authorList>
            <person name="Hayashi M."/>
            <person name="Muto Y."/>
            <person name="Tanaka K."/>
            <person name="Niwa H."/>
        </authorList>
    </citation>
    <scope>NUCLEOTIDE SEQUENCE</scope>
    <source>
        <strain evidence="3">GTC17254</strain>
    </source>
</reference>
<protein>
    <submittedName>
        <fullName evidence="3">PH domain-containing protein</fullName>
    </submittedName>
</protein>
<keyword evidence="1" id="KW-1133">Transmembrane helix</keyword>